<dbReference type="Proteomes" id="UP000282195">
    <property type="component" value="Chromosome"/>
</dbReference>
<dbReference type="Pfam" id="PF04909">
    <property type="entry name" value="Amidohydro_2"/>
    <property type="match status" value="1"/>
</dbReference>
<dbReference type="RefSeq" id="WP_120705044.1">
    <property type="nucleotide sequence ID" value="NZ_CP032694.1"/>
</dbReference>
<dbReference type="OrthoDB" id="8472356at2"/>
<gene>
    <name evidence="2" type="ORF">CCGE525_15450</name>
</gene>
<dbReference type="InterPro" id="IPR006680">
    <property type="entry name" value="Amidohydro-rel"/>
</dbReference>
<dbReference type="SUPFAM" id="SSF51556">
    <property type="entry name" value="Metallo-dependent hydrolases"/>
    <property type="match status" value="1"/>
</dbReference>
<dbReference type="InterPro" id="IPR032466">
    <property type="entry name" value="Metal_Hydrolase"/>
</dbReference>
<protein>
    <recommendedName>
        <fullName evidence="1">Amidohydrolase-related domain-containing protein</fullName>
    </recommendedName>
</protein>
<feature type="domain" description="Amidohydrolase-related" evidence="1">
    <location>
        <begin position="15"/>
        <end position="247"/>
    </location>
</feature>
<proteinExistence type="predicted"/>
<dbReference type="KEGG" id="rjg:CCGE525_15450"/>
<evidence type="ECO:0000313" key="2">
    <source>
        <dbReference type="EMBL" id="AYG60049.1"/>
    </source>
</evidence>
<dbReference type="Gene3D" id="3.20.20.140">
    <property type="entry name" value="Metal-dependent hydrolases"/>
    <property type="match status" value="1"/>
</dbReference>
<evidence type="ECO:0000259" key="1">
    <source>
        <dbReference type="Pfam" id="PF04909"/>
    </source>
</evidence>
<sequence>MSDNPLLIDAYAHVGMPRFQSVGDYEGVMARAGIGRAVLCSFDSSPDLAAIHTAISRSPDKFRGLGVPLGNDRKEMEAAVRAQLTAGFSGLRLTDEDVIERPWLLDILAAEGRIAIVCGRPSADQTARAVLANLERNPDAIVIGGHFAGVGDPGILAYGPAAALFAHPRFHVVFSRHGGFPAAAVLTWAEAVVARTGWSRILWGSEAPVMFWRTETMPEAIDWVERLSPTLEERTAFHGGNAARLYFGQPAAIAPLFLPFDPETRARSFPATLWANGLPVDQALAGRMVHAWLEAGGKGNLGTFVEKLLDHVLPPLPVSDRG</sequence>
<keyword evidence="3" id="KW-1185">Reference proteome</keyword>
<dbReference type="AlphaFoldDB" id="A0A387FNJ8"/>
<dbReference type="GO" id="GO:0016787">
    <property type="term" value="F:hydrolase activity"/>
    <property type="evidence" value="ECO:0007669"/>
    <property type="project" value="InterPro"/>
</dbReference>
<organism evidence="2 3">
    <name type="scientific">Rhizobium jaguaris</name>
    <dbReference type="NCBI Taxonomy" id="1312183"/>
    <lineage>
        <taxon>Bacteria</taxon>
        <taxon>Pseudomonadati</taxon>
        <taxon>Pseudomonadota</taxon>
        <taxon>Alphaproteobacteria</taxon>
        <taxon>Hyphomicrobiales</taxon>
        <taxon>Rhizobiaceae</taxon>
        <taxon>Rhizobium/Agrobacterium group</taxon>
        <taxon>Rhizobium</taxon>
    </lineage>
</organism>
<reference evidence="2 3" key="1">
    <citation type="submission" date="2018-10" db="EMBL/GenBank/DDBJ databases">
        <title>Rhizobium etli, R. leguminosarum and a new Rhizobium genospecies from Phaseolus dumosus.</title>
        <authorList>
            <person name="Ramirez-Puebla S.T."/>
            <person name="Rogel-Hernandez M.A."/>
            <person name="Guerrero G."/>
            <person name="Ormeno-Orrillo E."/>
            <person name="Martinez-Romero J.C."/>
            <person name="Negrete-Yankelevich S."/>
            <person name="Martinez-Romero E."/>
        </authorList>
    </citation>
    <scope>NUCLEOTIDE SEQUENCE [LARGE SCALE GENOMIC DNA]</scope>
    <source>
        <strain evidence="2 3">CCGE525</strain>
    </source>
</reference>
<evidence type="ECO:0000313" key="3">
    <source>
        <dbReference type="Proteomes" id="UP000282195"/>
    </source>
</evidence>
<accession>A0A387FNJ8</accession>
<dbReference type="EMBL" id="CP032694">
    <property type="protein sequence ID" value="AYG60049.1"/>
    <property type="molecule type" value="Genomic_DNA"/>
</dbReference>
<name>A0A387FNJ8_9HYPH</name>